<evidence type="ECO:0000256" key="1">
    <source>
        <dbReference type="SAM" id="MobiDB-lite"/>
    </source>
</evidence>
<protein>
    <submittedName>
        <fullName evidence="2">Uncharacterized protein</fullName>
    </submittedName>
</protein>
<feature type="compositionally biased region" description="Basic and acidic residues" evidence="1">
    <location>
        <begin position="139"/>
        <end position="154"/>
    </location>
</feature>
<dbReference type="InParanoid" id="E2BCP1"/>
<reference evidence="2 3" key="1">
    <citation type="journal article" date="2010" name="Science">
        <title>Genomic comparison of the ants Camponotus floridanus and Harpegnathos saltator.</title>
        <authorList>
            <person name="Bonasio R."/>
            <person name="Zhang G."/>
            <person name="Ye C."/>
            <person name="Mutti N.S."/>
            <person name="Fang X."/>
            <person name="Qin N."/>
            <person name="Donahue G."/>
            <person name="Yang P."/>
            <person name="Li Q."/>
            <person name="Li C."/>
            <person name="Zhang P."/>
            <person name="Huang Z."/>
            <person name="Berger S.L."/>
            <person name="Reinberg D."/>
            <person name="Wang J."/>
            <person name="Liebig J."/>
        </authorList>
    </citation>
    <scope>NUCLEOTIDE SEQUENCE [LARGE SCALE GENOMIC DNA]</scope>
    <source>
        <strain evidence="2 3">R22 G/1</strain>
    </source>
</reference>
<accession>E2BCP1</accession>
<keyword evidence="3" id="KW-1185">Reference proteome</keyword>
<organism evidence="3">
    <name type="scientific">Harpegnathos saltator</name>
    <name type="common">Jerdon's jumping ant</name>
    <dbReference type="NCBI Taxonomy" id="610380"/>
    <lineage>
        <taxon>Eukaryota</taxon>
        <taxon>Metazoa</taxon>
        <taxon>Ecdysozoa</taxon>
        <taxon>Arthropoda</taxon>
        <taxon>Hexapoda</taxon>
        <taxon>Insecta</taxon>
        <taxon>Pterygota</taxon>
        <taxon>Neoptera</taxon>
        <taxon>Endopterygota</taxon>
        <taxon>Hymenoptera</taxon>
        <taxon>Apocrita</taxon>
        <taxon>Aculeata</taxon>
        <taxon>Formicoidea</taxon>
        <taxon>Formicidae</taxon>
        <taxon>Ponerinae</taxon>
        <taxon>Ponerini</taxon>
        <taxon>Harpegnathos</taxon>
    </lineage>
</organism>
<feature type="compositionally biased region" description="Basic and acidic residues" evidence="1">
    <location>
        <begin position="65"/>
        <end position="86"/>
    </location>
</feature>
<dbReference type="AlphaFoldDB" id="E2BCP1"/>
<gene>
    <name evidence="2" type="ORF">EAI_04389</name>
</gene>
<evidence type="ECO:0000313" key="2">
    <source>
        <dbReference type="EMBL" id="EFN86551.1"/>
    </source>
</evidence>
<sequence length="170" mass="19302">MASNEPAENSLKSPTTDNTDATVSELKTVERDSPVTPPVNEDNKPNNVAIVEEKKDSITEQDIATEEKKDTDNIEDQNKHKLRSLETDENEQDEKKNQDEDKNQDRNKIEQDENEEQKPDVEKEMEKQESGSMATSLDTGDKKESNDEGNKDLTRGGTALKRKRKSQRQV</sequence>
<name>E2BCP1_HARSA</name>
<dbReference type="Proteomes" id="UP000008237">
    <property type="component" value="Unassembled WGS sequence"/>
</dbReference>
<evidence type="ECO:0000313" key="3">
    <source>
        <dbReference type="Proteomes" id="UP000008237"/>
    </source>
</evidence>
<dbReference type="EMBL" id="GL447336">
    <property type="protein sequence ID" value="EFN86551.1"/>
    <property type="molecule type" value="Genomic_DNA"/>
</dbReference>
<feature type="region of interest" description="Disordered" evidence="1">
    <location>
        <begin position="1"/>
        <end position="170"/>
    </location>
</feature>
<feature type="compositionally biased region" description="Basic and acidic residues" evidence="1">
    <location>
        <begin position="93"/>
        <end position="129"/>
    </location>
</feature>
<dbReference type="OrthoDB" id="298344at2759"/>
<feature type="compositionally biased region" description="Basic residues" evidence="1">
    <location>
        <begin position="160"/>
        <end position="170"/>
    </location>
</feature>
<proteinExistence type="predicted"/>
<feature type="compositionally biased region" description="Polar residues" evidence="1">
    <location>
        <begin position="1"/>
        <end position="22"/>
    </location>
</feature>